<reference evidence="2 3" key="1">
    <citation type="submission" date="2017-01" db="EMBL/GenBank/DDBJ databases">
        <title>Whole-Genome Shotgun Sequencing of Two beta-Proteobacterial Species in Search of the Bulgecin Biosynthetic Cluster.</title>
        <authorList>
            <person name="Horsman M.E."/>
            <person name="Marous D.R."/>
            <person name="Li R."/>
            <person name="Oliver R.A."/>
            <person name="Byun B."/>
            <person name="Emrich S.J."/>
            <person name="Boggess B."/>
            <person name="Townsend C.A."/>
            <person name="Mobashery S."/>
        </authorList>
    </citation>
    <scope>NUCLEOTIDE SEQUENCE [LARGE SCALE GENOMIC DNA]</scope>
    <source>
        <strain evidence="2 3">ATCC 31433</strain>
    </source>
</reference>
<evidence type="ECO:0000313" key="2">
    <source>
        <dbReference type="EMBL" id="PCE31655.1"/>
    </source>
</evidence>
<evidence type="ECO:0000313" key="3">
    <source>
        <dbReference type="Proteomes" id="UP000217994"/>
    </source>
</evidence>
<comment type="caution">
    <text evidence="2">The sequence shown here is derived from an EMBL/GenBank/DDBJ whole genome shotgun (WGS) entry which is preliminary data.</text>
</comment>
<accession>A0A2A4FEV0</accession>
<feature type="domain" description="ER-bound oxygenase mpaB/mpaB'/Rubber oxygenase catalytic" evidence="1">
    <location>
        <begin position="54"/>
        <end position="263"/>
    </location>
</feature>
<dbReference type="GO" id="GO:0016491">
    <property type="term" value="F:oxidoreductase activity"/>
    <property type="evidence" value="ECO:0007669"/>
    <property type="project" value="InterPro"/>
</dbReference>
<proteinExistence type="predicted"/>
<dbReference type="PANTHER" id="PTHR36151">
    <property type="entry name" value="BLR2777 PROTEIN"/>
    <property type="match status" value="1"/>
</dbReference>
<gene>
    <name evidence="2" type="ORF">BZL54_14280</name>
</gene>
<dbReference type="Proteomes" id="UP000217994">
    <property type="component" value="Unassembled WGS sequence"/>
</dbReference>
<organism evidence="2 3">
    <name type="scientific">Burkholderia ubonensis subsp. mesacidophila</name>
    <dbReference type="NCBI Taxonomy" id="265293"/>
    <lineage>
        <taxon>Bacteria</taxon>
        <taxon>Pseudomonadati</taxon>
        <taxon>Pseudomonadota</taxon>
        <taxon>Betaproteobacteria</taxon>
        <taxon>Burkholderiales</taxon>
        <taxon>Burkholderiaceae</taxon>
        <taxon>Burkholderia</taxon>
        <taxon>Burkholderia cepacia complex</taxon>
    </lineage>
</organism>
<protein>
    <recommendedName>
        <fullName evidence="1">ER-bound oxygenase mpaB/mpaB'/Rubber oxygenase catalytic domain-containing protein</fullName>
    </recommendedName>
</protein>
<dbReference type="EMBL" id="MTZU01000040">
    <property type="protein sequence ID" value="PCE31655.1"/>
    <property type="molecule type" value="Genomic_DNA"/>
</dbReference>
<dbReference type="InterPro" id="IPR018713">
    <property type="entry name" value="MPAB/Lcp_cat_dom"/>
</dbReference>
<dbReference type="GeneID" id="69004582"/>
<evidence type="ECO:0000259" key="1">
    <source>
        <dbReference type="Pfam" id="PF09995"/>
    </source>
</evidence>
<dbReference type="PANTHER" id="PTHR36151:SF3">
    <property type="entry name" value="ER-BOUND OXYGENASE MPAB_MPAB'_RUBBER OXYGENASE CATALYTIC DOMAIN-CONTAINING PROTEIN"/>
    <property type="match status" value="1"/>
</dbReference>
<dbReference type="RefSeq" id="WP_084905293.1">
    <property type="nucleotide sequence ID" value="NZ_CP020737.1"/>
</dbReference>
<name>A0A2A4FEV0_9BURK</name>
<dbReference type="Pfam" id="PF09995">
    <property type="entry name" value="MPAB_Lcp_cat"/>
    <property type="match status" value="1"/>
</dbReference>
<dbReference type="AlphaFoldDB" id="A0A2A4FEV0"/>
<sequence>MRPMLSMPCSPREWLRRHIEGKIWSVTRTRTGFPIDLSTPRGDPGLFGPGSVSWQVHDDFPAMMVGGIRALILQALHPLVLAGVLEHSIFRQDMRGRLARTAQFIAGTTYGSARDAGGLIDHVNRIHRDIAGTSADGRPYAATDPALLTWVHAAEVSSFLDAHLRYVNPRLTQADQGRYLAETAKVARRLGATDVPESREALQAYMNGQRGSLIASGRMHEAIAQLVTQPDASVSERLTMRIFLGAAIRLLPPWISAMLGEPLTGLVRGFPEPAMRASSGLLRWAIRDSAGMRAHARVASCAVAQTVSQPSQLPNDGGQ</sequence>